<name>A0A498I630_MALDO</name>
<dbReference type="Proteomes" id="UP000290289">
    <property type="component" value="Chromosome 14"/>
</dbReference>
<comment type="caution">
    <text evidence="1">The sequence shown here is derived from an EMBL/GenBank/DDBJ whole genome shotgun (WGS) entry which is preliminary data.</text>
</comment>
<sequence>MSAARIVNSSRNEKLLLVVERPAVVAGLAHGDLIFPNGSESLDPLGREELQSADLPDLDVVGFIVSPDKILTIIAKLRGRSAPMPVHQLLVMLLKHLIGQLRARHHHVQHGPRPHQYDEVVFLGLLGVAAEPHGLNVVEVADNRPCTWAGRELESEPLVELVGKGNENDD</sequence>
<protein>
    <submittedName>
        <fullName evidence="1">Uncharacterized protein</fullName>
    </submittedName>
</protein>
<reference evidence="1 2" key="1">
    <citation type="submission" date="2018-10" db="EMBL/GenBank/DDBJ databases">
        <title>A high-quality apple genome assembly.</title>
        <authorList>
            <person name="Hu J."/>
        </authorList>
    </citation>
    <scope>NUCLEOTIDE SEQUENCE [LARGE SCALE GENOMIC DNA]</scope>
    <source>
        <strain evidence="2">cv. HFTH1</strain>
        <tissue evidence="1">Young leaf</tissue>
    </source>
</reference>
<proteinExistence type="predicted"/>
<dbReference type="EMBL" id="RDQH01000340">
    <property type="protein sequence ID" value="RXH76563.1"/>
    <property type="molecule type" value="Genomic_DNA"/>
</dbReference>
<gene>
    <name evidence="1" type="ORF">DVH24_019451</name>
</gene>
<evidence type="ECO:0000313" key="2">
    <source>
        <dbReference type="Proteomes" id="UP000290289"/>
    </source>
</evidence>
<keyword evidence="2" id="KW-1185">Reference proteome</keyword>
<evidence type="ECO:0000313" key="1">
    <source>
        <dbReference type="EMBL" id="RXH76563.1"/>
    </source>
</evidence>
<dbReference type="AlphaFoldDB" id="A0A498I630"/>
<accession>A0A498I630</accession>
<organism evidence="1 2">
    <name type="scientific">Malus domestica</name>
    <name type="common">Apple</name>
    <name type="synonym">Pyrus malus</name>
    <dbReference type="NCBI Taxonomy" id="3750"/>
    <lineage>
        <taxon>Eukaryota</taxon>
        <taxon>Viridiplantae</taxon>
        <taxon>Streptophyta</taxon>
        <taxon>Embryophyta</taxon>
        <taxon>Tracheophyta</taxon>
        <taxon>Spermatophyta</taxon>
        <taxon>Magnoliopsida</taxon>
        <taxon>eudicotyledons</taxon>
        <taxon>Gunneridae</taxon>
        <taxon>Pentapetalae</taxon>
        <taxon>rosids</taxon>
        <taxon>fabids</taxon>
        <taxon>Rosales</taxon>
        <taxon>Rosaceae</taxon>
        <taxon>Amygdaloideae</taxon>
        <taxon>Maleae</taxon>
        <taxon>Malus</taxon>
    </lineage>
</organism>